<protein>
    <submittedName>
        <fullName evidence="1">Uncharacterized protein</fullName>
    </submittedName>
</protein>
<dbReference type="OrthoDB" id="3852249at2759"/>
<dbReference type="EMBL" id="KZ679260">
    <property type="protein sequence ID" value="PTB42549.1"/>
    <property type="molecule type" value="Genomic_DNA"/>
</dbReference>
<proteinExistence type="predicted"/>
<sequence length="217" mass="24103">MNLAVSYSIRSLAAAQAIQAAKKYAKKYGVQAFLTLLQMHTQWRDGRASKEQEQAFKKVQEALPRLLDSVQAREVIVIPGAFNSSPVFTDYFQAAALGAILLVLLDVASAIKAVGQSLEGIRSELAISNISRVQGWGDGGFGGYVHRFVQNEMTVVYGADNQHHFFYVWHPDSDWYPAFEGRQREEPLGSAFGGYHHELATICLRMRADREAHVATT</sequence>
<keyword evidence="2" id="KW-1185">Reference proteome</keyword>
<reference evidence="1 2" key="1">
    <citation type="submission" date="2016-07" db="EMBL/GenBank/DDBJ databases">
        <title>Multiple horizontal gene transfer events from other fungi enriched the ability of initially mycotrophic Trichoderma (Ascomycota) to feed on dead plant biomass.</title>
        <authorList>
            <consortium name="DOE Joint Genome Institute"/>
            <person name="Aerts A."/>
            <person name="Atanasova L."/>
            <person name="Chenthamara K."/>
            <person name="Zhang J."/>
            <person name="Grujic M."/>
            <person name="Henrissat B."/>
            <person name="Kuo A."/>
            <person name="Salamov A."/>
            <person name="Lipzen A."/>
            <person name="Labutti K."/>
            <person name="Barry K."/>
            <person name="Miao Y."/>
            <person name="Rahimi M.J."/>
            <person name="Shen Q."/>
            <person name="Grigoriev I.V."/>
            <person name="Kubicek C.P."/>
            <person name="Druzhinina I.S."/>
        </authorList>
    </citation>
    <scope>NUCLEOTIDE SEQUENCE [LARGE SCALE GENOMIC DNA]</scope>
    <source>
        <strain evidence="1 2">CBS 433.97</strain>
    </source>
</reference>
<organism evidence="1 2">
    <name type="scientific">Trichoderma asperellum (strain ATCC 204424 / CBS 433.97 / NBRC 101777)</name>
    <dbReference type="NCBI Taxonomy" id="1042311"/>
    <lineage>
        <taxon>Eukaryota</taxon>
        <taxon>Fungi</taxon>
        <taxon>Dikarya</taxon>
        <taxon>Ascomycota</taxon>
        <taxon>Pezizomycotina</taxon>
        <taxon>Sordariomycetes</taxon>
        <taxon>Hypocreomycetidae</taxon>
        <taxon>Hypocreales</taxon>
        <taxon>Hypocreaceae</taxon>
        <taxon>Trichoderma</taxon>
    </lineage>
</organism>
<evidence type="ECO:0000313" key="2">
    <source>
        <dbReference type="Proteomes" id="UP000240493"/>
    </source>
</evidence>
<dbReference type="Proteomes" id="UP000240493">
    <property type="component" value="Unassembled WGS sequence"/>
</dbReference>
<dbReference type="AlphaFoldDB" id="A0A2T3ZCM3"/>
<gene>
    <name evidence="1" type="ORF">M441DRAFT_26282</name>
</gene>
<accession>A0A2T3ZCM3</accession>
<evidence type="ECO:0000313" key="1">
    <source>
        <dbReference type="EMBL" id="PTB42549.1"/>
    </source>
</evidence>
<name>A0A2T3ZCM3_TRIA4</name>